<dbReference type="EMBL" id="JAOZYB010000001">
    <property type="protein sequence ID" value="MEB3958777.1"/>
    <property type="molecule type" value="Genomic_DNA"/>
</dbReference>
<comment type="caution">
    <text evidence="2">The sequence shown here is derived from an EMBL/GenBank/DDBJ whole genome shotgun (WGS) entry which is preliminary data.</text>
</comment>
<keyword evidence="2" id="KW-0378">Hydrolase</keyword>
<name>A0ABU6C242_9ACTN</name>
<evidence type="ECO:0000259" key="1">
    <source>
        <dbReference type="Pfam" id="PF12697"/>
    </source>
</evidence>
<proteinExistence type="predicted"/>
<keyword evidence="3" id="KW-1185">Reference proteome</keyword>
<dbReference type="InterPro" id="IPR000073">
    <property type="entry name" value="AB_hydrolase_1"/>
</dbReference>
<dbReference type="SUPFAM" id="SSF53474">
    <property type="entry name" value="alpha/beta-Hydrolases"/>
    <property type="match status" value="1"/>
</dbReference>
<evidence type="ECO:0000313" key="3">
    <source>
        <dbReference type="Proteomes" id="UP001352223"/>
    </source>
</evidence>
<dbReference type="InterPro" id="IPR029058">
    <property type="entry name" value="AB_hydrolase_fold"/>
</dbReference>
<accession>A0ABU6C242</accession>
<dbReference type="PANTHER" id="PTHR43689">
    <property type="entry name" value="HYDROLASE"/>
    <property type="match status" value="1"/>
</dbReference>
<reference evidence="2 3" key="1">
    <citation type="submission" date="2022-10" db="EMBL/GenBank/DDBJ databases">
        <authorList>
            <person name="Xie J."/>
            <person name="Shen N."/>
        </authorList>
    </citation>
    <scope>NUCLEOTIDE SEQUENCE [LARGE SCALE GENOMIC DNA]</scope>
    <source>
        <strain evidence="2 3">DSM 41681</strain>
    </source>
</reference>
<sequence>MPISPADLSDLSGLPEDLPVLQAGDPEARTALVLHGGGGPRTVAPIVGHLSTAMHAFAPTHPGWEGTARPDSITSVAQLAAAYLGRLLEHEEHDVVLVGSSIGGWIALEMAVQAARDERYAGLIGAVVDIDGVGAVVEGEPVADFFALDARGLAEAAWHAPERGYVDPAGFTDEQRAIQQANGRTMAAVAGASMSDPTLLGRLGAVDVPTLVVWGESDRIVTPAYGRAVARRVPGAQFIEIPRAGHLPHLEAPDATWAALDPFLAKS</sequence>
<dbReference type="PANTHER" id="PTHR43689:SF8">
    <property type="entry name" value="ALPHA_BETA-HYDROLASES SUPERFAMILY PROTEIN"/>
    <property type="match status" value="1"/>
</dbReference>
<evidence type="ECO:0000313" key="2">
    <source>
        <dbReference type="EMBL" id="MEB3958777.1"/>
    </source>
</evidence>
<dbReference type="GO" id="GO:0016787">
    <property type="term" value="F:hydrolase activity"/>
    <property type="evidence" value="ECO:0007669"/>
    <property type="project" value="UniProtKB-KW"/>
</dbReference>
<dbReference type="RefSeq" id="WP_324765758.1">
    <property type="nucleotide sequence ID" value="NZ_BAAATS010000022.1"/>
</dbReference>
<feature type="domain" description="AB hydrolase-1" evidence="1">
    <location>
        <begin position="32"/>
        <end position="258"/>
    </location>
</feature>
<dbReference type="Pfam" id="PF12697">
    <property type="entry name" value="Abhydrolase_6"/>
    <property type="match status" value="1"/>
</dbReference>
<protein>
    <submittedName>
        <fullName evidence="2">Alpha/beta hydrolase</fullName>
    </submittedName>
</protein>
<dbReference type="Gene3D" id="3.40.50.1820">
    <property type="entry name" value="alpha/beta hydrolase"/>
    <property type="match status" value="1"/>
</dbReference>
<organism evidence="2 3">
    <name type="scientific">Streptomyces kunmingensis</name>
    <dbReference type="NCBI Taxonomy" id="68225"/>
    <lineage>
        <taxon>Bacteria</taxon>
        <taxon>Bacillati</taxon>
        <taxon>Actinomycetota</taxon>
        <taxon>Actinomycetes</taxon>
        <taxon>Kitasatosporales</taxon>
        <taxon>Streptomycetaceae</taxon>
        <taxon>Streptomyces</taxon>
    </lineage>
</organism>
<dbReference type="Proteomes" id="UP001352223">
    <property type="component" value="Unassembled WGS sequence"/>
</dbReference>
<dbReference type="PRINTS" id="PR00111">
    <property type="entry name" value="ABHYDROLASE"/>
</dbReference>
<gene>
    <name evidence="2" type="ORF">OKJ48_00675</name>
</gene>